<dbReference type="PANTHER" id="PTHR12925">
    <property type="entry name" value="HIKESHI FAMILY MEMBER"/>
    <property type="match status" value="1"/>
</dbReference>
<dbReference type="InterPro" id="IPR048364">
    <property type="entry name" value="Hikeshi-like_C"/>
</dbReference>
<dbReference type="Pfam" id="PF21057">
    <property type="entry name" value="Hikeshi-like_C"/>
    <property type="match status" value="1"/>
</dbReference>
<dbReference type="InterPro" id="IPR031318">
    <property type="entry name" value="OPI10"/>
</dbReference>
<sequence length="99" mass="11098">MLGFGQPSHLAQIGISVEPLHMFMSMTPASGTTPQLVDSFTQFSQKMLENFCNFASSFAVSASSGTLNPSESYVPMSCVQKWYENFVRRMSLDPNFWRT</sequence>
<reference evidence="2 3" key="2">
    <citation type="submission" date="2018-11" db="EMBL/GenBank/DDBJ databases">
        <authorList>
            <consortium name="Pathogen Informatics"/>
        </authorList>
    </citation>
    <scope>NUCLEOTIDE SEQUENCE [LARGE SCALE GENOMIC DNA]</scope>
</reference>
<keyword evidence="3" id="KW-1185">Reference proteome</keyword>
<dbReference type="GO" id="GO:0006606">
    <property type="term" value="P:protein import into nucleus"/>
    <property type="evidence" value="ECO:0007669"/>
    <property type="project" value="TreeGrafter"/>
</dbReference>
<dbReference type="WBParaSite" id="SBAD_0001070701-mRNA-1">
    <property type="protein sequence ID" value="SBAD_0001070701-mRNA-1"/>
    <property type="gene ID" value="SBAD_0001070701"/>
</dbReference>
<dbReference type="GO" id="GO:0005829">
    <property type="term" value="C:cytosol"/>
    <property type="evidence" value="ECO:0007669"/>
    <property type="project" value="TreeGrafter"/>
</dbReference>
<dbReference type="AlphaFoldDB" id="A0A183J395"/>
<dbReference type="PANTHER" id="PTHR12925:SF0">
    <property type="entry name" value="PROTEIN HIKESHI"/>
    <property type="match status" value="1"/>
</dbReference>
<dbReference type="GO" id="GO:0030544">
    <property type="term" value="F:Hsp70 protein binding"/>
    <property type="evidence" value="ECO:0007669"/>
    <property type="project" value="TreeGrafter"/>
</dbReference>
<evidence type="ECO:0000313" key="4">
    <source>
        <dbReference type="WBParaSite" id="SBAD_0001070701-mRNA-1"/>
    </source>
</evidence>
<evidence type="ECO:0000313" key="3">
    <source>
        <dbReference type="Proteomes" id="UP000270296"/>
    </source>
</evidence>
<gene>
    <name evidence="2" type="ORF">SBAD_LOCUS10343</name>
</gene>
<evidence type="ECO:0000259" key="1">
    <source>
        <dbReference type="Pfam" id="PF21057"/>
    </source>
</evidence>
<accession>A0A183J395</accession>
<feature type="domain" description="Hikeshi-like C-terminal" evidence="1">
    <location>
        <begin position="38"/>
        <end position="98"/>
    </location>
</feature>
<dbReference type="Proteomes" id="UP000270296">
    <property type="component" value="Unassembled WGS sequence"/>
</dbReference>
<dbReference type="GO" id="GO:0061608">
    <property type="term" value="F:nuclear import signal receptor activity"/>
    <property type="evidence" value="ECO:0007669"/>
    <property type="project" value="TreeGrafter"/>
</dbReference>
<evidence type="ECO:0000313" key="2">
    <source>
        <dbReference type="EMBL" id="VDP31036.1"/>
    </source>
</evidence>
<protein>
    <submittedName>
        <fullName evidence="4">DUF775 domain-containing protein</fullName>
    </submittedName>
</protein>
<proteinExistence type="predicted"/>
<dbReference type="EMBL" id="UZAM01013940">
    <property type="protein sequence ID" value="VDP31036.1"/>
    <property type="molecule type" value="Genomic_DNA"/>
</dbReference>
<dbReference type="GO" id="GO:0005634">
    <property type="term" value="C:nucleus"/>
    <property type="evidence" value="ECO:0007669"/>
    <property type="project" value="TreeGrafter"/>
</dbReference>
<dbReference type="OrthoDB" id="10248398at2759"/>
<reference evidence="4" key="1">
    <citation type="submission" date="2016-06" db="UniProtKB">
        <authorList>
            <consortium name="WormBaseParasite"/>
        </authorList>
    </citation>
    <scope>IDENTIFICATION</scope>
</reference>
<organism evidence="4">
    <name type="scientific">Soboliphyme baturini</name>
    <dbReference type="NCBI Taxonomy" id="241478"/>
    <lineage>
        <taxon>Eukaryota</taxon>
        <taxon>Metazoa</taxon>
        <taxon>Ecdysozoa</taxon>
        <taxon>Nematoda</taxon>
        <taxon>Enoplea</taxon>
        <taxon>Dorylaimia</taxon>
        <taxon>Dioctophymatida</taxon>
        <taxon>Dioctophymatoidea</taxon>
        <taxon>Soboliphymatidae</taxon>
        <taxon>Soboliphyme</taxon>
    </lineage>
</organism>
<name>A0A183J395_9BILA</name>